<reference evidence="1 2" key="1">
    <citation type="journal article" date="2021" name="Front. Genet.">
        <title>Chromosome-Level Genome Assembly Reveals Significant Gene Expansion in the Toll and IMD Signaling Pathways of Dendrolimus kikuchii.</title>
        <authorList>
            <person name="Zhou J."/>
            <person name="Wu P."/>
            <person name="Xiong Z."/>
            <person name="Liu N."/>
            <person name="Zhao N."/>
            <person name="Ji M."/>
            <person name="Qiu Y."/>
            <person name="Yang B."/>
        </authorList>
    </citation>
    <scope>NUCLEOTIDE SEQUENCE [LARGE SCALE GENOMIC DNA]</scope>
    <source>
        <strain evidence="1">Ann1</strain>
    </source>
</reference>
<organism evidence="1 2">
    <name type="scientific">Dendrolimus kikuchii</name>
    <dbReference type="NCBI Taxonomy" id="765133"/>
    <lineage>
        <taxon>Eukaryota</taxon>
        <taxon>Metazoa</taxon>
        <taxon>Ecdysozoa</taxon>
        <taxon>Arthropoda</taxon>
        <taxon>Hexapoda</taxon>
        <taxon>Insecta</taxon>
        <taxon>Pterygota</taxon>
        <taxon>Neoptera</taxon>
        <taxon>Endopterygota</taxon>
        <taxon>Lepidoptera</taxon>
        <taxon>Glossata</taxon>
        <taxon>Ditrysia</taxon>
        <taxon>Bombycoidea</taxon>
        <taxon>Lasiocampidae</taxon>
        <taxon>Dendrolimus</taxon>
    </lineage>
</organism>
<evidence type="ECO:0000313" key="1">
    <source>
        <dbReference type="EMBL" id="KAJ0171700.1"/>
    </source>
</evidence>
<comment type="caution">
    <text evidence="1">The sequence shown here is derived from an EMBL/GenBank/DDBJ whole genome shotgun (WGS) entry which is preliminary data.</text>
</comment>
<gene>
    <name evidence="1" type="ORF">K1T71_012463</name>
</gene>
<dbReference type="EMBL" id="CM034409">
    <property type="protein sequence ID" value="KAJ0171700.1"/>
    <property type="molecule type" value="Genomic_DNA"/>
</dbReference>
<accession>A0ACC1CJK8</accession>
<dbReference type="Proteomes" id="UP000824533">
    <property type="component" value="Linkage Group LG23"/>
</dbReference>
<name>A0ACC1CJK8_9NEOP</name>
<keyword evidence="2" id="KW-1185">Reference proteome</keyword>
<protein>
    <submittedName>
        <fullName evidence="1">Uncharacterized protein</fullName>
    </submittedName>
</protein>
<sequence length="466" mass="51836">MVRVITQETYDEVVKENIKEFDMTPEEAIKDAVAQFEAQGVDLSNIIKDLALGPSEDHLVSSTVNRLKEICSGDCLVDDLLTELEVLKSECNKDIAHRVRAGKEGIYTVLINLLASKEDRFGQELSEKNAKLITSVLEALTALMDMQPDLLDHKGVDLIKSILDNVEDDVILIATLKWAAACCVKHEMNRQRLFAKNISDNLKSLLKVAGNEKLLSETLQVIRKLTLDDDIRVEFGKAHEHARELGAQMLEPLVNLLRVNTKPPLVSELMLTIASLLVRHELCKMVSECGLEMLFIILADNYDNVGVIQQADKLITALAGHDDVKRDLVKSGIVPVIIASLSRHSNNATATALTLKCIAALSLREPGHSRQFLENGAPEAIVDCMKIHPDNASVQKNACWAIRNMVARCCEFNPKFHELGVESILNSAYDKFNAEFGFDIKSALRDLQCDVKFDEQWTGKGVQLEK</sequence>
<evidence type="ECO:0000313" key="2">
    <source>
        <dbReference type="Proteomes" id="UP000824533"/>
    </source>
</evidence>
<proteinExistence type="predicted"/>